<dbReference type="AlphaFoldDB" id="A0A3S9MWP4"/>
<dbReference type="RefSeq" id="WP_126446244.1">
    <property type="nucleotide sequence ID" value="NZ_CP034549.1"/>
</dbReference>
<dbReference type="InterPro" id="IPR027304">
    <property type="entry name" value="Trigger_fact/SurA_dom_sf"/>
</dbReference>
<evidence type="ECO:0000256" key="10">
    <source>
        <dbReference type="ARBA" id="ARBA00042775"/>
    </source>
</evidence>
<name>A0A3S9MWP4_9FLAO</name>
<protein>
    <recommendedName>
        <fullName evidence="9">Periplasmic chaperone PpiD</fullName>
    </recommendedName>
    <alternativeName>
        <fullName evidence="10">Periplasmic folding chaperone</fullName>
    </alternativeName>
</protein>
<evidence type="ECO:0000256" key="12">
    <source>
        <dbReference type="SAM" id="Phobius"/>
    </source>
</evidence>
<reference evidence="14 15" key="1">
    <citation type="submission" date="2018-12" db="EMBL/GenBank/DDBJ databases">
        <title>Complete genome of Nonlabens sp. MJ115.</title>
        <authorList>
            <person name="Choi H.S."/>
            <person name="Jung J."/>
        </authorList>
    </citation>
    <scope>NUCLEOTIDE SEQUENCE [LARGE SCALE GENOMIC DNA]</scope>
    <source>
        <strain evidence="14 15">MJ115</strain>
    </source>
</reference>
<evidence type="ECO:0000259" key="13">
    <source>
        <dbReference type="PROSITE" id="PS50198"/>
    </source>
</evidence>
<evidence type="ECO:0000313" key="15">
    <source>
        <dbReference type="Proteomes" id="UP000279600"/>
    </source>
</evidence>
<dbReference type="InterPro" id="IPR000297">
    <property type="entry name" value="PPIase_PpiC"/>
</dbReference>
<evidence type="ECO:0000256" key="5">
    <source>
        <dbReference type="ARBA" id="ARBA00022989"/>
    </source>
</evidence>
<dbReference type="GO" id="GO:0003755">
    <property type="term" value="F:peptidyl-prolyl cis-trans isomerase activity"/>
    <property type="evidence" value="ECO:0007669"/>
    <property type="project" value="UniProtKB-KW"/>
</dbReference>
<evidence type="ECO:0000256" key="9">
    <source>
        <dbReference type="ARBA" id="ARBA00040743"/>
    </source>
</evidence>
<dbReference type="PANTHER" id="PTHR47529">
    <property type="entry name" value="PEPTIDYL-PROLYL CIS-TRANS ISOMERASE D"/>
    <property type="match status" value="1"/>
</dbReference>
<dbReference type="EMBL" id="CP034549">
    <property type="protein sequence ID" value="AZQ43618.1"/>
    <property type="molecule type" value="Genomic_DNA"/>
</dbReference>
<dbReference type="Gene3D" id="3.10.50.40">
    <property type="match status" value="1"/>
</dbReference>
<keyword evidence="2" id="KW-1003">Cell membrane</keyword>
<dbReference type="SUPFAM" id="SSF109998">
    <property type="entry name" value="Triger factor/SurA peptide-binding domain-like"/>
    <property type="match status" value="1"/>
</dbReference>
<organism evidence="14 15">
    <name type="scientific">Nonlabens ponticola</name>
    <dbReference type="NCBI Taxonomy" id="2496866"/>
    <lineage>
        <taxon>Bacteria</taxon>
        <taxon>Pseudomonadati</taxon>
        <taxon>Bacteroidota</taxon>
        <taxon>Flavobacteriia</taxon>
        <taxon>Flavobacteriales</taxon>
        <taxon>Flavobacteriaceae</taxon>
        <taxon>Nonlabens</taxon>
    </lineage>
</organism>
<evidence type="ECO:0000256" key="2">
    <source>
        <dbReference type="ARBA" id="ARBA00022475"/>
    </source>
</evidence>
<keyword evidence="11" id="KW-0697">Rotamase</keyword>
<dbReference type="GO" id="GO:0005886">
    <property type="term" value="C:plasma membrane"/>
    <property type="evidence" value="ECO:0007669"/>
    <property type="project" value="UniProtKB-SubCell"/>
</dbReference>
<dbReference type="OrthoDB" id="9812372at2"/>
<keyword evidence="11 14" id="KW-0413">Isomerase</keyword>
<dbReference type="PANTHER" id="PTHR47529:SF1">
    <property type="entry name" value="PERIPLASMIC CHAPERONE PPID"/>
    <property type="match status" value="1"/>
</dbReference>
<dbReference type="SUPFAM" id="SSF54534">
    <property type="entry name" value="FKBP-like"/>
    <property type="match status" value="1"/>
</dbReference>
<evidence type="ECO:0000256" key="7">
    <source>
        <dbReference type="ARBA" id="ARBA00023186"/>
    </source>
</evidence>
<evidence type="ECO:0000256" key="3">
    <source>
        <dbReference type="ARBA" id="ARBA00022519"/>
    </source>
</evidence>
<keyword evidence="3" id="KW-0997">Cell inner membrane</keyword>
<dbReference type="Pfam" id="PF13623">
    <property type="entry name" value="SurA_N_2"/>
    <property type="match status" value="1"/>
</dbReference>
<keyword evidence="5 12" id="KW-1133">Transmembrane helix</keyword>
<feature type="domain" description="PpiC" evidence="13">
    <location>
        <begin position="342"/>
        <end position="452"/>
    </location>
</feature>
<evidence type="ECO:0000256" key="4">
    <source>
        <dbReference type="ARBA" id="ARBA00022692"/>
    </source>
</evidence>
<sequence length="705" mass="77519">MAVLGKIRSQGLFLIIIIALALFAFIIGDLIRQGSFSSGNENVIGYVGDTELSRQEFSNSVEATMNQRQGISTVQAANIVWNQKVRDAVLAEQIDAAGIEVTDEQVRNYLKAAYSRAPQFQDENGQFSETKFAQFVNQVSQSNPAGWQQDLDNAASQVRQAQFFALLKSGVIGTNADGALAYRMENDKRDFQFVNIPYSSIPDSTVEVTKSEIKSYIKDHESQFKAEAERDITYVLFEDKASNEDVAALNDEMVALLNGKQNQYNEQTKETEDAPGLKTTDNSKAFVNANSDLPYNDRYVLVSNLNAAQARLAQTETGEVYGPYKDGEYSKITKVLEKRTISDSVKNRHILVPYSGATRAGSDMNRTKNEAKKLADSILGTIGQSKDKYDTRFAYYEENVDDILAQDIGWTVYSGNAANFAPGYTKFLYANNEGTVGVTESDFGYHVIRIDETSAPVEALKLATVAKKSIPSKATNKQNYTNTQKFQQAAEDGDFDELAKEYNVTPRPVLNLKELDENLPGIGRNRAIVQWAFKDGREVGDVERFETTQGYVVAKVNKISKAGVMTPEEASAKVTPILRNKKKADIIINKIKATDLNSVATNNNVTVQTANGISRQSPVIAGVGQEPRVVGTAFGLKEGATSKAIAGEKGVFMIKVTGVENAPELENYTNDARIVAQRTANQSTSALVEALKKATDIEDKRAVFY</sequence>
<dbReference type="PROSITE" id="PS50198">
    <property type="entry name" value="PPIC_PPIASE_2"/>
    <property type="match status" value="1"/>
</dbReference>
<keyword evidence="6 12" id="KW-0472">Membrane</keyword>
<evidence type="ECO:0000256" key="8">
    <source>
        <dbReference type="ARBA" id="ARBA00038408"/>
    </source>
</evidence>
<evidence type="ECO:0000256" key="11">
    <source>
        <dbReference type="PROSITE-ProRule" id="PRU00278"/>
    </source>
</evidence>
<proteinExistence type="inferred from homology"/>
<comment type="subcellular location">
    <subcellularLocation>
        <location evidence="1">Cell inner membrane</location>
        <topology evidence="1">Single-pass type II membrane protein</topology>
        <orientation evidence="1">Periplasmic side</orientation>
    </subcellularLocation>
</comment>
<evidence type="ECO:0000256" key="6">
    <source>
        <dbReference type="ARBA" id="ARBA00023136"/>
    </source>
</evidence>
<dbReference type="Proteomes" id="UP000279600">
    <property type="component" value="Chromosome"/>
</dbReference>
<dbReference type="InterPro" id="IPR052029">
    <property type="entry name" value="PpiD_chaperone"/>
</dbReference>
<dbReference type="KEGG" id="noj:EJ995_04975"/>
<evidence type="ECO:0000256" key="1">
    <source>
        <dbReference type="ARBA" id="ARBA00004382"/>
    </source>
</evidence>
<keyword evidence="15" id="KW-1185">Reference proteome</keyword>
<gene>
    <name evidence="14" type="ORF">EJ995_04975</name>
</gene>
<dbReference type="InterPro" id="IPR046357">
    <property type="entry name" value="PPIase_dom_sf"/>
</dbReference>
<evidence type="ECO:0000313" key="14">
    <source>
        <dbReference type="EMBL" id="AZQ43618.1"/>
    </source>
</evidence>
<comment type="similarity">
    <text evidence="8">Belongs to the PpiD chaperone family.</text>
</comment>
<accession>A0A3S9MWP4</accession>
<keyword evidence="7" id="KW-0143">Chaperone</keyword>
<keyword evidence="4 12" id="KW-0812">Transmembrane</keyword>
<dbReference type="Pfam" id="PF13616">
    <property type="entry name" value="Rotamase_3"/>
    <property type="match status" value="1"/>
</dbReference>
<feature type="transmembrane region" description="Helical" evidence="12">
    <location>
        <begin position="12"/>
        <end position="31"/>
    </location>
</feature>